<dbReference type="InterPro" id="IPR058521">
    <property type="entry name" value="DUF8208"/>
</dbReference>
<feature type="transmembrane region" description="Helical" evidence="2">
    <location>
        <begin position="315"/>
        <end position="340"/>
    </location>
</feature>
<evidence type="ECO:0000256" key="1">
    <source>
        <dbReference type="SAM" id="MobiDB-lite"/>
    </source>
</evidence>
<feature type="compositionally biased region" description="Polar residues" evidence="1">
    <location>
        <begin position="584"/>
        <end position="599"/>
    </location>
</feature>
<feature type="transmembrane region" description="Helical" evidence="2">
    <location>
        <begin position="125"/>
        <end position="146"/>
    </location>
</feature>
<keyword evidence="2" id="KW-0472">Membrane</keyword>
<comment type="caution">
    <text evidence="4">The sequence shown here is derived from an EMBL/GenBank/DDBJ whole genome shotgun (WGS) entry which is preliminary data.</text>
</comment>
<evidence type="ECO:0000313" key="4">
    <source>
        <dbReference type="EMBL" id="GDZ84679.1"/>
    </source>
</evidence>
<protein>
    <recommendedName>
        <fullName evidence="3">DUF8208 domain-containing protein</fullName>
    </recommendedName>
</protein>
<dbReference type="InterPro" id="IPR058066">
    <property type="entry name" value="pXO2-14_N"/>
</dbReference>
<evidence type="ECO:0000313" key="5">
    <source>
        <dbReference type="Proteomes" id="UP000323274"/>
    </source>
</evidence>
<dbReference type="RefSeq" id="WP_133286173.1">
    <property type="nucleotide sequence ID" value="NZ_BJJW01000021.1"/>
</dbReference>
<feature type="compositionally biased region" description="Polar residues" evidence="1">
    <location>
        <begin position="656"/>
        <end position="683"/>
    </location>
</feature>
<sequence>MLNTLMMTLPTGGPTTGFYQDWSQYLSPMPHIFLTLVMLFMHSIALIFYYLGSGVLDAYQNSFKLLDFLNIFFSPNNGVYQRWNLGLIIRDMIYLGFVAFGLMMIVQWIKFIITDGRKGREWPKGISITMAIITAMPLIISMLTTIGTSASQDIMGNGNVSVLTKLWQGNSINLKTLAEVNFDMDLYKKDSKTHGIDSKSITGSDYHSVMSDQGYTDGLNDDQKKVFTKKIGGNESKLVDTTGGTLVLGKTFADEYPVMKTNWLGIIAGEIVFIFVVCGAIMRLFSSIYKMAFMSGSIVYFGLRDGTQGKRAQQILSMIEGQITGIVMMPISLIFFFAWVEFAFNTINALNLTVWPFTILSIAALYAGGKGLFSGFEMIEQWTGVRSGHNPVASMMLASQASRMVGGMAKSAKQNIGKGLQAVSPSQQKKNRESAQNLANRHPLGLENANKQDHTIEGAPEQNGSTGKAAAFASGVGRVAGAVKNPSQLVKSSGQAALDGAKATGQAALSRAKNGVNKAVEGAKNYAGSIQDGFEGGQQAVDAFNQRHTPVDPNRALDQTVGQHNSAHEALSRARNSIERQENKNNPNSDSAIEQQDSTPIPRFAPAPKPTGNKKYLDGGTVAPLNPPAGYTGPTSTSTSSISSSHEPSMPSSQSQFDTAQGTGMSTLETNQATTKIPITQMTKEQRKAHDQAIARAAIDRSIAKYNKEHPKN</sequence>
<feature type="domain" description="DUF8208" evidence="3">
    <location>
        <begin position="40"/>
        <end position="389"/>
    </location>
</feature>
<feature type="compositionally biased region" description="Low complexity" evidence="1">
    <location>
        <begin position="634"/>
        <end position="655"/>
    </location>
</feature>
<gene>
    <name evidence="4" type="ORF">LCIT_19210</name>
</gene>
<feature type="transmembrane region" description="Helical" evidence="2">
    <location>
        <begin position="92"/>
        <end position="113"/>
    </location>
</feature>
<dbReference type="Pfam" id="PF26635">
    <property type="entry name" value="DUF8208"/>
    <property type="match status" value="1"/>
</dbReference>
<accession>A0A5A5U3G0</accession>
<keyword evidence="2" id="KW-0812">Transmembrane</keyword>
<feature type="transmembrane region" description="Helical" evidence="2">
    <location>
        <begin position="352"/>
        <end position="369"/>
    </location>
</feature>
<evidence type="ECO:0000259" key="3">
    <source>
        <dbReference type="Pfam" id="PF26635"/>
    </source>
</evidence>
<dbReference type="EMBL" id="BJJW01000021">
    <property type="protein sequence ID" value="GDZ84679.1"/>
    <property type="molecule type" value="Genomic_DNA"/>
</dbReference>
<feature type="transmembrane region" description="Helical" evidence="2">
    <location>
        <begin position="263"/>
        <end position="282"/>
    </location>
</feature>
<feature type="compositionally biased region" description="Polar residues" evidence="1">
    <location>
        <begin position="423"/>
        <end position="437"/>
    </location>
</feature>
<evidence type="ECO:0000256" key="2">
    <source>
        <dbReference type="SAM" id="Phobius"/>
    </source>
</evidence>
<dbReference type="NCBIfam" id="NF045890">
    <property type="entry name" value="conj_pls20_p028"/>
    <property type="match status" value="1"/>
</dbReference>
<feature type="region of interest" description="Disordered" evidence="1">
    <location>
        <begin position="549"/>
        <end position="692"/>
    </location>
</feature>
<feature type="transmembrane region" description="Helical" evidence="2">
    <location>
        <begin position="32"/>
        <end position="51"/>
    </location>
</feature>
<dbReference type="Proteomes" id="UP000323274">
    <property type="component" value="Unassembled WGS sequence"/>
</dbReference>
<proteinExistence type="predicted"/>
<feature type="region of interest" description="Disordered" evidence="1">
    <location>
        <begin position="417"/>
        <end position="437"/>
    </location>
</feature>
<dbReference type="AlphaFoldDB" id="A0A5A5U3G0"/>
<feature type="compositionally biased region" description="Basic and acidic residues" evidence="1">
    <location>
        <begin position="566"/>
        <end position="583"/>
    </location>
</feature>
<organism evidence="4 5">
    <name type="scientific">Leuconostoc citreum</name>
    <dbReference type="NCBI Taxonomy" id="33964"/>
    <lineage>
        <taxon>Bacteria</taxon>
        <taxon>Bacillati</taxon>
        <taxon>Bacillota</taxon>
        <taxon>Bacilli</taxon>
        <taxon>Lactobacillales</taxon>
        <taxon>Lactobacillaceae</taxon>
        <taxon>Leuconostoc</taxon>
    </lineage>
</organism>
<keyword evidence="2" id="KW-1133">Transmembrane helix</keyword>
<name>A0A5A5U3G0_LEUCI</name>
<reference evidence="4 5" key="1">
    <citation type="submission" date="2019-04" db="EMBL/GenBank/DDBJ databases">
        <title>A pseudo-fructophilic Leuconostoc citreum strain F192-5 isolated from peel of satsuma mandarin: the first report for isolation and characterization of strain-dependent fructophilic-like characteristics.</title>
        <authorList>
            <person name="Maeno S."/>
            <person name="Tanizawa Y."/>
            <person name="Kajikawa A."/>
            <person name="Kanesaki Y."/>
            <person name="Kubota E."/>
            <person name="Arita M."/>
            <person name="Leon D."/>
            <person name="Endo A."/>
        </authorList>
    </citation>
    <scope>NUCLEOTIDE SEQUENCE [LARGE SCALE GENOMIC DNA]</scope>
    <source>
        <strain evidence="4 5">F192-5</strain>
    </source>
</reference>